<feature type="transmembrane region" description="Helical" evidence="9">
    <location>
        <begin position="171"/>
        <end position="194"/>
    </location>
</feature>
<evidence type="ECO:0000256" key="8">
    <source>
        <dbReference type="ARBA" id="ARBA00023136"/>
    </source>
</evidence>
<keyword evidence="2" id="KW-0813">Transport</keyword>
<dbReference type="InterPro" id="IPR050835">
    <property type="entry name" value="ABC_transporter_sub-D"/>
</dbReference>
<keyword evidence="8 9" id="KW-0472">Membrane</keyword>
<dbReference type="InterPro" id="IPR011527">
    <property type="entry name" value="ABC1_TM_dom"/>
</dbReference>
<dbReference type="Pfam" id="PF00005">
    <property type="entry name" value="ABC_tran"/>
    <property type="match status" value="1"/>
</dbReference>
<comment type="subcellular location">
    <subcellularLocation>
        <location evidence="1">Cell membrane</location>
        <topology evidence="1">Multi-pass membrane protein</topology>
    </subcellularLocation>
</comment>
<dbReference type="InterPro" id="IPR036640">
    <property type="entry name" value="ABC1_TM_sf"/>
</dbReference>
<feature type="transmembrane region" description="Helical" evidence="9">
    <location>
        <begin position="81"/>
        <end position="100"/>
    </location>
</feature>
<name>A0AAU7LQ09_9BURK</name>
<dbReference type="SUPFAM" id="SSF52540">
    <property type="entry name" value="P-loop containing nucleoside triphosphate hydrolases"/>
    <property type="match status" value="1"/>
</dbReference>
<dbReference type="GO" id="GO:0005886">
    <property type="term" value="C:plasma membrane"/>
    <property type="evidence" value="ECO:0007669"/>
    <property type="project" value="UniProtKB-SubCell"/>
</dbReference>
<accession>A0AAU7LQ09</accession>
<evidence type="ECO:0000256" key="5">
    <source>
        <dbReference type="ARBA" id="ARBA00022741"/>
    </source>
</evidence>
<dbReference type="RefSeq" id="WP_349278549.1">
    <property type="nucleotide sequence ID" value="NZ_CBCSCU010000016.1"/>
</dbReference>
<keyword evidence="3" id="KW-1003">Cell membrane</keyword>
<evidence type="ECO:0000256" key="6">
    <source>
        <dbReference type="ARBA" id="ARBA00022840"/>
    </source>
</evidence>
<feature type="transmembrane region" description="Helical" evidence="9">
    <location>
        <begin position="291"/>
        <end position="311"/>
    </location>
</feature>
<dbReference type="InterPro" id="IPR003593">
    <property type="entry name" value="AAA+_ATPase"/>
</dbReference>
<dbReference type="CDD" id="cd03223">
    <property type="entry name" value="ABCD_peroxisomal_ALDP"/>
    <property type="match status" value="1"/>
</dbReference>
<feature type="domain" description="ABC transporter" evidence="10">
    <location>
        <begin position="393"/>
        <end position="610"/>
    </location>
</feature>
<evidence type="ECO:0000256" key="2">
    <source>
        <dbReference type="ARBA" id="ARBA00022448"/>
    </source>
</evidence>
<dbReference type="Pfam" id="PF06472">
    <property type="entry name" value="ABC_membrane_2"/>
    <property type="match status" value="1"/>
</dbReference>
<dbReference type="SMART" id="SM00382">
    <property type="entry name" value="AAA"/>
    <property type="match status" value="1"/>
</dbReference>
<evidence type="ECO:0000256" key="3">
    <source>
        <dbReference type="ARBA" id="ARBA00022475"/>
    </source>
</evidence>
<proteinExistence type="predicted"/>
<dbReference type="GO" id="GO:0140359">
    <property type="term" value="F:ABC-type transporter activity"/>
    <property type="evidence" value="ECO:0007669"/>
    <property type="project" value="InterPro"/>
</dbReference>
<evidence type="ECO:0000259" key="11">
    <source>
        <dbReference type="PROSITE" id="PS50929"/>
    </source>
</evidence>
<gene>
    <name evidence="12" type="ORF">ABLV49_17865</name>
</gene>
<feature type="domain" description="ABC transmembrane type-1" evidence="11">
    <location>
        <begin position="42"/>
        <end position="350"/>
    </location>
</feature>
<dbReference type="Gene3D" id="1.20.1560.10">
    <property type="entry name" value="ABC transporter type 1, transmembrane domain"/>
    <property type="match status" value="1"/>
</dbReference>
<dbReference type="GO" id="GO:0005524">
    <property type="term" value="F:ATP binding"/>
    <property type="evidence" value="ECO:0007669"/>
    <property type="project" value="UniProtKB-KW"/>
</dbReference>
<protein>
    <submittedName>
        <fullName evidence="12">ABC transporter ATP-binding protein/permease</fullName>
    </submittedName>
</protein>
<evidence type="ECO:0000256" key="1">
    <source>
        <dbReference type="ARBA" id="ARBA00004651"/>
    </source>
</evidence>
<dbReference type="EMBL" id="CP157675">
    <property type="protein sequence ID" value="XBP69729.1"/>
    <property type="molecule type" value="Genomic_DNA"/>
</dbReference>
<evidence type="ECO:0000256" key="7">
    <source>
        <dbReference type="ARBA" id="ARBA00022989"/>
    </source>
</evidence>
<reference evidence="12" key="1">
    <citation type="submission" date="2024-05" db="EMBL/GenBank/DDBJ databases">
        <authorList>
            <person name="Bunk B."/>
            <person name="Swiderski J."/>
            <person name="Sproer C."/>
            <person name="Thiel V."/>
        </authorList>
    </citation>
    <scope>NUCLEOTIDE SEQUENCE</scope>
    <source>
        <strain evidence="12">DSM 17735</strain>
    </source>
</reference>
<dbReference type="PANTHER" id="PTHR11384">
    <property type="entry name" value="ATP-BINDING CASSETTE, SUB-FAMILY D MEMBER"/>
    <property type="match status" value="1"/>
</dbReference>
<feature type="transmembrane region" description="Helical" evidence="9">
    <location>
        <begin position="206"/>
        <end position="226"/>
    </location>
</feature>
<evidence type="ECO:0000259" key="10">
    <source>
        <dbReference type="PROSITE" id="PS50893"/>
    </source>
</evidence>
<evidence type="ECO:0000313" key="12">
    <source>
        <dbReference type="EMBL" id="XBP69729.1"/>
    </source>
</evidence>
<dbReference type="SUPFAM" id="SSF90123">
    <property type="entry name" value="ABC transporter transmembrane region"/>
    <property type="match status" value="1"/>
</dbReference>
<dbReference type="AlphaFoldDB" id="A0AAU7LQ09"/>
<sequence>MNLLSPIAQKLRDFRHFSRRVWTLSAPYFRSEDKWKARGLLVAIVLLNLGAVYMLVLLNEWNRVFYDALQNKDAAVFWTQLGRFTYLAFAFIIIAVYRFYLTQLLEVRWRAWMTAHYLQRWLADHAFYKLELARFTGEGNASAGTPDNPDQRIQEDINLFTTYSISLSMGLLNAVVTLVSFVGILWSLSGAFAFNFNGASYSIPGFMVWMAVLYCVAGSVITHYIGRPQIKLNFQQQQVEADFRHHMVRVREYSESIALDKGEAVERAQLDTRFAAVLANYLKLIKKQKNLVWFTNFFGQAAVVFPFIVAAPRFFSGAIQLGELIQISSAFGRVQDSLSWLVDNYSSLAAWRATTDRLTSFEDNISAVAQQGRAQAASNSVANDAHPLAADTLAVSDLSLKLPTGATLLSGVSLQAGPGESVLLKGPSGSGKSTLFRALAGIWPFATGQTQLPPDAMFIPQRPYFPDGSLRNALAYPQPAVQYDDAALQRALTDALLPQLASRLDDEDAWSQKLSGGEQQRLAIARVLLKKPRWIFADEATSALDEAAEKNIYDKLLASVKTVKGSLVSIAHRPTVAAFHGKLWELEKLPEGAPALYRVRETTDNRVAQKA</sequence>
<dbReference type="Gene3D" id="3.40.50.300">
    <property type="entry name" value="P-loop containing nucleotide triphosphate hydrolases"/>
    <property type="match status" value="1"/>
</dbReference>
<dbReference type="PROSITE" id="PS50893">
    <property type="entry name" value="ABC_TRANSPORTER_2"/>
    <property type="match status" value="1"/>
</dbReference>
<dbReference type="InterPro" id="IPR027417">
    <property type="entry name" value="P-loop_NTPase"/>
</dbReference>
<keyword evidence="6 12" id="KW-0067">ATP-binding</keyword>
<dbReference type="InterPro" id="IPR017871">
    <property type="entry name" value="ABC_transporter-like_CS"/>
</dbReference>
<keyword evidence="4 9" id="KW-0812">Transmembrane</keyword>
<feature type="transmembrane region" description="Helical" evidence="9">
    <location>
        <begin position="40"/>
        <end position="61"/>
    </location>
</feature>
<dbReference type="PANTHER" id="PTHR11384:SF59">
    <property type="entry name" value="LYSOSOMAL COBALAMIN TRANSPORTER ABCD4"/>
    <property type="match status" value="1"/>
</dbReference>
<evidence type="ECO:0000256" key="4">
    <source>
        <dbReference type="ARBA" id="ARBA00022692"/>
    </source>
</evidence>
<dbReference type="GO" id="GO:0016887">
    <property type="term" value="F:ATP hydrolysis activity"/>
    <property type="evidence" value="ECO:0007669"/>
    <property type="project" value="InterPro"/>
</dbReference>
<keyword evidence="5" id="KW-0547">Nucleotide-binding</keyword>
<dbReference type="PROSITE" id="PS00211">
    <property type="entry name" value="ABC_TRANSPORTER_1"/>
    <property type="match status" value="1"/>
</dbReference>
<dbReference type="InterPro" id="IPR003439">
    <property type="entry name" value="ABC_transporter-like_ATP-bd"/>
</dbReference>
<dbReference type="PROSITE" id="PS50929">
    <property type="entry name" value="ABC_TM1F"/>
    <property type="match status" value="1"/>
</dbReference>
<evidence type="ECO:0000256" key="9">
    <source>
        <dbReference type="SAM" id="Phobius"/>
    </source>
</evidence>
<organism evidence="12">
    <name type="scientific">Polaromonas hydrogenivorans</name>
    <dbReference type="NCBI Taxonomy" id="335476"/>
    <lineage>
        <taxon>Bacteria</taxon>
        <taxon>Pseudomonadati</taxon>
        <taxon>Pseudomonadota</taxon>
        <taxon>Betaproteobacteria</taxon>
        <taxon>Burkholderiales</taxon>
        <taxon>Comamonadaceae</taxon>
        <taxon>Polaromonas</taxon>
    </lineage>
</organism>
<keyword evidence="7 9" id="KW-1133">Transmembrane helix</keyword>